<name>A0A0N1J2Y3_FUSLA</name>
<proteinExistence type="predicted"/>
<organism evidence="1 2">
    <name type="scientific">Fusarium langsethiae</name>
    <dbReference type="NCBI Taxonomy" id="179993"/>
    <lineage>
        <taxon>Eukaryota</taxon>
        <taxon>Fungi</taxon>
        <taxon>Dikarya</taxon>
        <taxon>Ascomycota</taxon>
        <taxon>Pezizomycotina</taxon>
        <taxon>Sordariomycetes</taxon>
        <taxon>Hypocreomycetidae</taxon>
        <taxon>Hypocreales</taxon>
        <taxon>Nectriaceae</taxon>
        <taxon>Fusarium</taxon>
    </lineage>
</organism>
<protein>
    <recommendedName>
        <fullName evidence="3">Fungal N-terminal domain-containing protein</fullName>
    </recommendedName>
</protein>
<dbReference type="EMBL" id="JXCE01000032">
    <property type="protein sequence ID" value="KPA44035.1"/>
    <property type="molecule type" value="Genomic_DNA"/>
</dbReference>
<evidence type="ECO:0000313" key="1">
    <source>
        <dbReference type="EMBL" id="KPA44035.1"/>
    </source>
</evidence>
<reference evidence="1 2" key="1">
    <citation type="submission" date="2015-04" db="EMBL/GenBank/DDBJ databases">
        <title>The draft genome sequence of Fusarium langsethiae, a T-2/HT-2 mycotoxin producer.</title>
        <authorList>
            <person name="Lysoe E."/>
            <person name="Divon H.H."/>
            <person name="Terzi V."/>
            <person name="Orru L."/>
            <person name="Lamontanara A."/>
            <person name="Kolseth A.-K."/>
            <person name="Frandsen R.J."/>
            <person name="Nielsen K."/>
            <person name="Thrane U."/>
        </authorList>
    </citation>
    <scope>NUCLEOTIDE SEQUENCE [LARGE SCALE GENOMIC DNA]</scope>
    <source>
        <strain evidence="1 2">Fl201059</strain>
    </source>
</reference>
<evidence type="ECO:0000313" key="2">
    <source>
        <dbReference type="Proteomes" id="UP000037904"/>
    </source>
</evidence>
<keyword evidence="2" id="KW-1185">Reference proteome</keyword>
<gene>
    <name evidence="1" type="ORF">FLAG1_03032</name>
</gene>
<evidence type="ECO:0008006" key="3">
    <source>
        <dbReference type="Google" id="ProtNLM"/>
    </source>
</evidence>
<dbReference type="Proteomes" id="UP000037904">
    <property type="component" value="Unassembled WGS sequence"/>
</dbReference>
<sequence length="271" mass="30018">MASGVEVAGSVVSLIDAALRIVKEVRKARHRVSGLPTTLDNVSKQLNSIEESLTLVREERNLQNLAIEQQLQTIAQVAEELRQFYDRLSLVQQRSSTSKFVRSLRVGDREEKDLEEILKRLNTANIELTTRIIVAHVGVVGNFQDGLRVAYDVLTETNSNVQRVLGVNMAPWQRIENRDRAIDGTVHVDAADLEALETLRLDAFTQAVQNSIHNNENVSYVMTGNVGVGSDYRAAPQTNAITNNKFGQGGKVMTGDLDGAAAESFNENFWK</sequence>
<comment type="caution">
    <text evidence="1">The sequence shown here is derived from an EMBL/GenBank/DDBJ whole genome shotgun (WGS) entry which is preliminary data.</text>
</comment>
<accession>A0A0N1J2Y3</accession>
<dbReference type="AlphaFoldDB" id="A0A0N1J2Y3"/>
<dbReference type="OrthoDB" id="3559235at2759"/>